<dbReference type="Pfam" id="PF00640">
    <property type="entry name" value="PID"/>
    <property type="match status" value="1"/>
</dbReference>
<keyword evidence="2" id="KW-1185">Reference proteome</keyword>
<dbReference type="InterPro" id="IPR036860">
    <property type="entry name" value="SH2_dom_sf"/>
</dbReference>
<feature type="domain" description="PID" evidence="1">
    <location>
        <begin position="19"/>
        <end position="118"/>
    </location>
</feature>
<protein>
    <submittedName>
        <fullName evidence="3">PID domain-containing protein</fullName>
    </submittedName>
</protein>
<dbReference type="InterPro" id="IPR006020">
    <property type="entry name" value="PTB/PI_dom"/>
</dbReference>
<dbReference type="InterPro" id="IPR011993">
    <property type="entry name" value="PH-like_dom_sf"/>
</dbReference>
<proteinExistence type="predicted"/>
<name>A0A915NKV8_9BILA</name>
<dbReference type="SUPFAM" id="SSF55550">
    <property type="entry name" value="SH2 domain"/>
    <property type="match status" value="1"/>
</dbReference>
<evidence type="ECO:0000313" key="3">
    <source>
        <dbReference type="WBParaSite" id="scf7180000419675.g4167"/>
    </source>
</evidence>
<evidence type="ECO:0000259" key="1">
    <source>
        <dbReference type="Pfam" id="PF00640"/>
    </source>
</evidence>
<dbReference type="Gene3D" id="2.30.29.30">
    <property type="entry name" value="Pleckstrin-homology domain (PH domain)/Phosphotyrosine-binding domain (PTB)"/>
    <property type="match status" value="1"/>
</dbReference>
<sequence>MKFVINNVVSSVKIVEDNNVEFAKYLNLQVQSFKNDVELNISSSAFIIIDTTNMRPLHRFNIQDISLFSPGFEEFSTFFCFFAKDQIGDQPPLRRCFVFNAQEELEDVRDAIYFAFKLNEHNKKNFVENGNNCLHGSRKSSDDLINECPIREEDSKTPIPCQTPPTPICNEQKFFDTNYLNGNSEDNTITNLKLAPELPPRKSRHSLSTDVSGLMKVSKRGRSESNFADGSSFRLSIDRLQELTTDLSKQKCPSNPNRFVLVGMHNGKVVHIRLLNNEGKLQTTAGEFKNIVNFINYFYHSQLPVIVDEKSSPILLHFPINRR</sequence>
<dbReference type="SUPFAM" id="SSF50729">
    <property type="entry name" value="PH domain-like"/>
    <property type="match status" value="1"/>
</dbReference>
<dbReference type="Proteomes" id="UP000887560">
    <property type="component" value="Unplaced"/>
</dbReference>
<dbReference type="CDD" id="cd00934">
    <property type="entry name" value="PTB"/>
    <property type="match status" value="1"/>
</dbReference>
<dbReference type="AlphaFoldDB" id="A0A915NKV8"/>
<organism evidence="2 3">
    <name type="scientific">Meloidogyne floridensis</name>
    <dbReference type="NCBI Taxonomy" id="298350"/>
    <lineage>
        <taxon>Eukaryota</taxon>
        <taxon>Metazoa</taxon>
        <taxon>Ecdysozoa</taxon>
        <taxon>Nematoda</taxon>
        <taxon>Chromadorea</taxon>
        <taxon>Rhabditida</taxon>
        <taxon>Tylenchina</taxon>
        <taxon>Tylenchomorpha</taxon>
        <taxon>Tylenchoidea</taxon>
        <taxon>Meloidogynidae</taxon>
        <taxon>Meloidogyninae</taxon>
        <taxon>Meloidogyne</taxon>
    </lineage>
</organism>
<dbReference type="Gene3D" id="3.30.505.10">
    <property type="entry name" value="SH2 domain"/>
    <property type="match status" value="1"/>
</dbReference>
<evidence type="ECO:0000313" key="2">
    <source>
        <dbReference type="Proteomes" id="UP000887560"/>
    </source>
</evidence>
<dbReference type="WBParaSite" id="scf7180000419675.g4167">
    <property type="protein sequence ID" value="scf7180000419675.g4167"/>
    <property type="gene ID" value="scf7180000419675.g4167"/>
</dbReference>
<reference evidence="3" key="1">
    <citation type="submission" date="2022-11" db="UniProtKB">
        <authorList>
            <consortium name="WormBaseParasite"/>
        </authorList>
    </citation>
    <scope>IDENTIFICATION</scope>
</reference>
<accession>A0A915NKV8</accession>